<dbReference type="PANTHER" id="PTHR46796">
    <property type="entry name" value="HTH-TYPE TRANSCRIPTIONAL ACTIVATOR RHAS-RELATED"/>
    <property type="match status" value="1"/>
</dbReference>
<evidence type="ECO:0000259" key="4">
    <source>
        <dbReference type="PROSITE" id="PS01124"/>
    </source>
</evidence>
<feature type="domain" description="HTH araC/xylS-type" evidence="4">
    <location>
        <begin position="181"/>
        <end position="279"/>
    </location>
</feature>
<dbReference type="PROSITE" id="PS00041">
    <property type="entry name" value="HTH_ARAC_FAMILY_1"/>
    <property type="match status" value="1"/>
</dbReference>
<dbReference type="PROSITE" id="PS01124">
    <property type="entry name" value="HTH_ARAC_FAMILY_2"/>
    <property type="match status" value="1"/>
</dbReference>
<keyword evidence="6" id="KW-1185">Reference proteome</keyword>
<accession>A0ABU7LYM5</accession>
<evidence type="ECO:0000256" key="1">
    <source>
        <dbReference type="ARBA" id="ARBA00023015"/>
    </source>
</evidence>
<name>A0ABU7LYM5_9PROT</name>
<keyword evidence="1" id="KW-0805">Transcription regulation</keyword>
<evidence type="ECO:0000313" key="6">
    <source>
        <dbReference type="Proteomes" id="UP001310692"/>
    </source>
</evidence>
<gene>
    <name evidence="5" type="ORF">V0U35_08170</name>
</gene>
<dbReference type="Gene3D" id="1.10.10.60">
    <property type="entry name" value="Homeodomain-like"/>
    <property type="match status" value="1"/>
</dbReference>
<sequence>MTLCTHEHSAAGEPHRHRLLTDGEYLGRVPAARTGCGYSLSIVTHARSGDLPSHAHDRAFICRLLTGGYVSRTRDSEMEFSPGEAAFHPEWFEHSDAILSPKAAFFGIQLDLERIADGPVTRGMSALSALPSLDQRHAIDRLACAFLASDDELVIDSLLYETVAAAFPDRARATDSPGWVPGVADRLTEESHSVLSLVELAAEAGVHATTLTRHFRNAMGCSIGEFRQRVRAHKALCRLLDGRDAISSICLDEGYSDQAHLTREFGKLFGLPPGRFRDIAARHDIANRH</sequence>
<keyword evidence="3" id="KW-0804">Transcription</keyword>
<dbReference type="InterPro" id="IPR018062">
    <property type="entry name" value="HTH_AraC-typ_CS"/>
</dbReference>
<organism evidence="5 6">
    <name type="scientific">Hyphobacterium marinum</name>
    <dbReference type="NCBI Taxonomy" id="3116574"/>
    <lineage>
        <taxon>Bacteria</taxon>
        <taxon>Pseudomonadati</taxon>
        <taxon>Pseudomonadota</taxon>
        <taxon>Alphaproteobacteria</taxon>
        <taxon>Maricaulales</taxon>
        <taxon>Maricaulaceae</taxon>
        <taxon>Hyphobacterium</taxon>
    </lineage>
</organism>
<dbReference type="InterPro" id="IPR050204">
    <property type="entry name" value="AraC_XylS_family_regulators"/>
</dbReference>
<dbReference type="InterPro" id="IPR011051">
    <property type="entry name" value="RmlC_Cupin_sf"/>
</dbReference>
<evidence type="ECO:0000313" key="5">
    <source>
        <dbReference type="EMBL" id="MEE2566653.1"/>
    </source>
</evidence>
<dbReference type="EMBL" id="JAZDRO010000003">
    <property type="protein sequence ID" value="MEE2566653.1"/>
    <property type="molecule type" value="Genomic_DNA"/>
</dbReference>
<evidence type="ECO:0000256" key="3">
    <source>
        <dbReference type="ARBA" id="ARBA00023163"/>
    </source>
</evidence>
<dbReference type="InterPro" id="IPR009057">
    <property type="entry name" value="Homeodomain-like_sf"/>
</dbReference>
<dbReference type="SMART" id="SM00342">
    <property type="entry name" value="HTH_ARAC"/>
    <property type="match status" value="1"/>
</dbReference>
<reference evidence="5 6" key="1">
    <citation type="submission" date="2024-01" db="EMBL/GenBank/DDBJ databases">
        <title>Hyphobacterium bacterium isolated from marine sediment.</title>
        <authorList>
            <person name="Zhao S."/>
        </authorList>
    </citation>
    <scope>NUCLEOTIDE SEQUENCE [LARGE SCALE GENOMIC DNA]</scope>
    <source>
        <strain evidence="5 6">Y60-23</strain>
    </source>
</reference>
<dbReference type="RefSeq" id="WP_330196204.1">
    <property type="nucleotide sequence ID" value="NZ_JAZDRO010000003.1"/>
</dbReference>
<dbReference type="Pfam" id="PF12833">
    <property type="entry name" value="HTH_18"/>
    <property type="match status" value="1"/>
</dbReference>
<dbReference type="Proteomes" id="UP001310692">
    <property type="component" value="Unassembled WGS sequence"/>
</dbReference>
<dbReference type="SUPFAM" id="SSF46689">
    <property type="entry name" value="Homeodomain-like"/>
    <property type="match status" value="2"/>
</dbReference>
<evidence type="ECO:0000256" key="2">
    <source>
        <dbReference type="ARBA" id="ARBA00023125"/>
    </source>
</evidence>
<proteinExistence type="predicted"/>
<comment type="caution">
    <text evidence="5">The sequence shown here is derived from an EMBL/GenBank/DDBJ whole genome shotgun (WGS) entry which is preliminary data.</text>
</comment>
<dbReference type="SUPFAM" id="SSF51182">
    <property type="entry name" value="RmlC-like cupins"/>
    <property type="match status" value="1"/>
</dbReference>
<protein>
    <submittedName>
        <fullName evidence="5">AraC family transcriptional regulator</fullName>
    </submittedName>
</protein>
<keyword evidence="2" id="KW-0238">DNA-binding</keyword>
<dbReference type="InterPro" id="IPR018060">
    <property type="entry name" value="HTH_AraC"/>
</dbReference>